<dbReference type="InterPro" id="IPR036396">
    <property type="entry name" value="Cyt_P450_sf"/>
</dbReference>
<evidence type="ECO:0000256" key="8">
    <source>
        <dbReference type="ARBA" id="ARBA00022848"/>
    </source>
</evidence>
<evidence type="ECO:0000256" key="12">
    <source>
        <dbReference type="ARBA" id="ARBA00023136"/>
    </source>
</evidence>
<dbReference type="FunFam" id="1.10.630.10:FF:000182">
    <property type="entry name" value="Cytochrome P450 3A4"/>
    <property type="match status" value="1"/>
</dbReference>
<reference evidence="16" key="1">
    <citation type="submission" date="2017-03" db="EMBL/GenBank/DDBJ databases">
        <authorList>
            <person name="Zhang X.Y."/>
            <person name="Li Y.H."/>
            <person name="Kang X.L."/>
            <person name="Wu H.H."/>
            <person name="Yu R.R."/>
            <person name="Guo Y.Q."/>
            <person name="Wang J.X."/>
            <person name="Zhang J.Z."/>
            <person name="Ma E.B."/>
        </authorList>
    </citation>
    <scope>NUCLEOTIDE SEQUENCE</scope>
    <source>
        <strain evidence="16">Locust strain-K12</strain>
    </source>
</reference>
<dbReference type="InterPro" id="IPR002401">
    <property type="entry name" value="Cyt_P450_E_grp-I"/>
</dbReference>
<evidence type="ECO:0000256" key="7">
    <source>
        <dbReference type="ARBA" id="ARBA00022824"/>
    </source>
</evidence>
<dbReference type="GO" id="GO:0005506">
    <property type="term" value="F:iron ion binding"/>
    <property type="evidence" value="ECO:0007669"/>
    <property type="project" value="InterPro"/>
</dbReference>
<keyword evidence="8" id="KW-0492">Microsome</keyword>
<dbReference type="InterPro" id="IPR001128">
    <property type="entry name" value="Cyt_P450"/>
</dbReference>
<dbReference type="PROSITE" id="PS00086">
    <property type="entry name" value="CYTOCHROME_P450"/>
    <property type="match status" value="1"/>
</dbReference>
<name>A0A6F8GXK1_LOCMI</name>
<keyword evidence="15" id="KW-1133">Transmembrane helix</keyword>
<dbReference type="GO" id="GO:0020037">
    <property type="term" value="F:heme binding"/>
    <property type="evidence" value="ECO:0007669"/>
    <property type="project" value="InterPro"/>
</dbReference>
<comment type="subcellular location">
    <subcellularLocation>
        <location evidence="3">Endoplasmic reticulum membrane</location>
        <topology evidence="3">Peripheral membrane protein</topology>
    </subcellularLocation>
    <subcellularLocation>
        <location evidence="2">Microsome membrane</location>
        <topology evidence="2">Peripheral membrane protein</topology>
    </subcellularLocation>
</comment>
<dbReference type="AlphaFoldDB" id="A0A6F8GXK1"/>
<evidence type="ECO:0000256" key="4">
    <source>
        <dbReference type="ARBA" id="ARBA00010617"/>
    </source>
</evidence>
<feature type="binding site" description="axial binding residue" evidence="13">
    <location>
        <position position="450"/>
    </location>
    <ligand>
        <name>heme</name>
        <dbReference type="ChEBI" id="CHEBI:30413"/>
    </ligand>
    <ligandPart>
        <name>Fe</name>
        <dbReference type="ChEBI" id="CHEBI:18248"/>
    </ligandPart>
</feature>
<dbReference type="InterPro" id="IPR050196">
    <property type="entry name" value="Cytochrome_P450_Monoox"/>
</dbReference>
<organism evidence="16">
    <name type="scientific">Locusta migratoria</name>
    <name type="common">Migratory locust</name>
    <dbReference type="NCBI Taxonomy" id="7004"/>
    <lineage>
        <taxon>Eukaryota</taxon>
        <taxon>Metazoa</taxon>
        <taxon>Ecdysozoa</taxon>
        <taxon>Arthropoda</taxon>
        <taxon>Hexapoda</taxon>
        <taxon>Insecta</taxon>
        <taxon>Pterygota</taxon>
        <taxon>Neoptera</taxon>
        <taxon>Polyneoptera</taxon>
        <taxon>Orthoptera</taxon>
        <taxon>Caelifera</taxon>
        <taxon>Acrididea</taxon>
        <taxon>Acridomorpha</taxon>
        <taxon>Acridoidea</taxon>
        <taxon>Acrididae</taxon>
        <taxon>Oedipodinae</taxon>
        <taxon>Locusta</taxon>
    </lineage>
</organism>
<dbReference type="PRINTS" id="PR00463">
    <property type="entry name" value="EP450I"/>
</dbReference>
<protein>
    <submittedName>
        <fullName evidence="16">CYP450</fullName>
    </submittedName>
</protein>
<evidence type="ECO:0000256" key="1">
    <source>
        <dbReference type="ARBA" id="ARBA00001971"/>
    </source>
</evidence>
<dbReference type="PANTHER" id="PTHR24291">
    <property type="entry name" value="CYTOCHROME P450 FAMILY 4"/>
    <property type="match status" value="1"/>
</dbReference>
<evidence type="ECO:0000256" key="6">
    <source>
        <dbReference type="ARBA" id="ARBA00022723"/>
    </source>
</evidence>
<evidence type="ECO:0000256" key="14">
    <source>
        <dbReference type="RuleBase" id="RU000461"/>
    </source>
</evidence>
<evidence type="ECO:0000256" key="11">
    <source>
        <dbReference type="ARBA" id="ARBA00023033"/>
    </source>
</evidence>
<evidence type="ECO:0000256" key="2">
    <source>
        <dbReference type="ARBA" id="ARBA00004174"/>
    </source>
</evidence>
<evidence type="ECO:0000256" key="3">
    <source>
        <dbReference type="ARBA" id="ARBA00004406"/>
    </source>
</evidence>
<dbReference type="GO" id="GO:0005789">
    <property type="term" value="C:endoplasmic reticulum membrane"/>
    <property type="evidence" value="ECO:0007669"/>
    <property type="project" value="UniProtKB-SubCell"/>
</dbReference>
<dbReference type="SUPFAM" id="SSF48264">
    <property type="entry name" value="Cytochrome P450"/>
    <property type="match status" value="1"/>
</dbReference>
<evidence type="ECO:0000256" key="5">
    <source>
        <dbReference type="ARBA" id="ARBA00022617"/>
    </source>
</evidence>
<evidence type="ECO:0000256" key="13">
    <source>
        <dbReference type="PIRSR" id="PIRSR602401-1"/>
    </source>
</evidence>
<keyword evidence="6 13" id="KW-0479">Metal-binding</keyword>
<reference evidence="16" key="2">
    <citation type="journal article" date="2020" name="Int. J. Biol. Macromol.">
        <title>Transcriptome analysis of antennal cytochrome P450s and their transcriptional responses to plant and locust volatiles in Locusta migratoria.</title>
        <authorList>
            <person name="Wu H."/>
            <person name="Liu Y."/>
            <person name="Shi X."/>
            <person name="Zhang X."/>
            <person name="Ye C."/>
            <person name="Zhu K.Y."/>
            <person name="Zhu F."/>
            <person name="Zhang J."/>
            <person name="Ma E."/>
        </authorList>
    </citation>
    <scope>NUCLEOTIDE SEQUENCE</scope>
    <source>
        <strain evidence="16">Locust strain-K12</strain>
    </source>
</reference>
<evidence type="ECO:0000256" key="9">
    <source>
        <dbReference type="ARBA" id="ARBA00023002"/>
    </source>
</evidence>
<dbReference type="GO" id="GO:0016705">
    <property type="term" value="F:oxidoreductase activity, acting on paired donors, with incorporation or reduction of molecular oxygen"/>
    <property type="evidence" value="ECO:0007669"/>
    <property type="project" value="InterPro"/>
</dbReference>
<dbReference type="PANTHER" id="PTHR24291:SF189">
    <property type="entry name" value="CYTOCHROME P450 4C3-RELATED"/>
    <property type="match status" value="1"/>
</dbReference>
<keyword evidence="12 15" id="KW-0472">Membrane</keyword>
<evidence type="ECO:0000313" key="16">
    <source>
        <dbReference type="EMBL" id="AVL92838.1"/>
    </source>
</evidence>
<evidence type="ECO:0000256" key="15">
    <source>
        <dbReference type="SAM" id="Phobius"/>
    </source>
</evidence>
<sequence>MDWWGRVKATATVALLAAALQHEARRWRLWGSVGRIPGPLALPLVGTGWLAIVIRPEGLMALLKNIKERHGMIFRMWYGNLAEIHIIQAENIEKVLTSYELITKSVHYKFLKPWLGEGLLTSTGSKWQRRRKMLTPAFHFKILENFVGVFAEKAQVLVQKLRNNADGHEFDIYPSIALCSLDIICETAMGTCVNAQNDATSEYVSATCTVAELTMKRALRPWLYPDFIFRMTPSGRQYYKCLNTVHQFSKQVIKERRQQREHSPNKERALVQDETGVKSRVAFLDLLLDMSMNGENLDDADIQEEVDTFMFEGHDTTAAAMSWAIFLLGHHPDIQQKAFEELNEIFQDSDRLPTMQDLQNMKYLEMVIKEALRLYPSVPFIGRFNSKDSECGGHKLPEGVMLVLHLYESHRDPRYWPDPERFDPDRFLPDSKQGRHPFAYVPFSGGPRSCIGQRFALLEEKAILSSILRNYVIESVESRENVKAAPELILRPIDGIKVKLNAR</sequence>
<dbReference type="Pfam" id="PF00067">
    <property type="entry name" value="p450"/>
    <property type="match status" value="1"/>
</dbReference>
<dbReference type="EMBL" id="KY852400">
    <property type="protein sequence ID" value="AVL92838.1"/>
    <property type="molecule type" value="mRNA"/>
</dbReference>
<accession>A0A6F8GXK1</accession>
<comment type="similarity">
    <text evidence="4 14">Belongs to the cytochrome P450 family.</text>
</comment>
<evidence type="ECO:0000256" key="10">
    <source>
        <dbReference type="ARBA" id="ARBA00023004"/>
    </source>
</evidence>
<dbReference type="Gene3D" id="1.10.630.10">
    <property type="entry name" value="Cytochrome P450"/>
    <property type="match status" value="1"/>
</dbReference>
<keyword evidence="10 13" id="KW-0408">Iron</keyword>
<feature type="transmembrane region" description="Helical" evidence="15">
    <location>
        <begin position="40"/>
        <end position="63"/>
    </location>
</feature>
<keyword evidence="9 14" id="KW-0560">Oxidoreductase</keyword>
<dbReference type="InterPro" id="IPR017972">
    <property type="entry name" value="Cyt_P450_CS"/>
</dbReference>
<comment type="cofactor">
    <cofactor evidence="1 13">
        <name>heme</name>
        <dbReference type="ChEBI" id="CHEBI:30413"/>
    </cofactor>
</comment>
<dbReference type="GO" id="GO:0004497">
    <property type="term" value="F:monooxygenase activity"/>
    <property type="evidence" value="ECO:0007669"/>
    <property type="project" value="UniProtKB-KW"/>
</dbReference>
<dbReference type="PRINTS" id="PR00385">
    <property type="entry name" value="P450"/>
</dbReference>
<proteinExistence type="evidence at transcript level"/>
<keyword evidence="5 13" id="KW-0349">Heme</keyword>
<keyword evidence="7" id="KW-0256">Endoplasmic reticulum</keyword>
<keyword evidence="15" id="KW-0812">Transmembrane</keyword>
<keyword evidence="11 14" id="KW-0503">Monooxygenase</keyword>